<dbReference type="OrthoDB" id="5545019at2759"/>
<feature type="transmembrane region" description="Helical" evidence="4">
    <location>
        <begin position="44"/>
        <end position="61"/>
    </location>
</feature>
<sequence>MGKPSRRRDGAGSSDADASASGSSGPGSLYSAFKAGVGNLDDNQIWFIKLSAACLVLYLVAFHTPAWVLRLVWGLIILAYFIPHLYASFGSTQNLATRYASTGPAVDKKWAFVSGASSGIGLAIAKSLANDGINVVIAAIPDQLLDDAVDHLTAEYGPKGVHVRKCPVNLGKGDGSYMDEIEKCTSDIDVQLVYNNAGFIVTGFFHKTPLEKWMANLECNATAQVRITHHFVTKMVDKSLKGAVVFTSSAAACMPSPFASIYGSSKAFLSAFAQNIATELKPKGIDVCVIHPSPVASRFYDKADKIDLMDFFKQFSVEADELPSEFSKAVGRSVWKDVGPTAIIFRFVSKLIDLNFMGLLMGVLGKHLPDYKRYA</sequence>
<keyword evidence="4" id="KW-0812">Transmembrane</keyword>
<accession>A0A830H7H6</accession>
<dbReference type="Proteomes" id="UP000660262">
    <property type="component" value="Unassembled WGS sequence"/>
</dbReference>
<dbReference type="InterPro" id="IPR002347">
    <property type="entry name" value="SDR_fam"/>
</dbReference>
<keyword evidence="4" id="KW-1133">Transmembrane helix</keyword>
<evidence type="ECO:0000256" key="1">
    <source>
        <dbReference type="ARBA" id="ARBA00004240"/>
    </source>
</evidence>
<dbReference type="InterPro" id="IPR020904">
    <property type="entry name" value="Sc_DH/Rdtase_CS"/>
</dbReference>
<evidence type="ECO:0000256" key="3">
    <source>
        <dbReference type="SAM" id="MobiDB-lite"/>
    </source>
</evidence>
<dbReference type="PROSITE" id="PS00061">
    <property type="entry name" value="ADH_SHORT"/>
    <property type="match status" value="1"/>
</dbReference>
<gene>
    <name evidence="5" type="ORF">PPROV_000138400</name>
</gene>
<comment type="caution">
    <text evidence="5">The sequence shown here is derived from an EMBL/GenBank/DDBJ whole genome shotgun (WGS) entry which is preliminary data.</text>
</comment>
<dbReference type="InterPro" id="IPR036291">
    <property type="entry name" value="NAD(P)-bd_dom_sf"/>
</dbReference>
<keyword evidence="2" id="KW-0560">Oxidoreductase</keyword>
<evidence type="ECO:0000256" key="2">
    <source>
        <dbReference type="ARBA" id="ARBA00023002"/>
    </source>
</evidence>
<organism evidence="5 6">
    <name type="scientific">Pycnococcus provasolii</name>
    <dbReference type="NCBI Taxonomy" id="41880"/>
    <lineage>
        <taxon>Eukaryota</taxon>
        <taxon>Viridiplantae</taxon>
        <taxon>Chlorophyta</taxon>
        <taxon>Pseudoscourfieldiophyceae</taxon>
        <taxon>Pseudoscourfieldiales</taxon>
        <taxon>Pycnococcaceae</taxon>
        <taxon>Pycnococcus</taxon>
    </lineage>
</organism>
<dbReference type="EMBL" id="BNJQ01000003">
    <property type="protein sequence ID" value="GHP02628.1"/>
    <property type="molecule type" value="Genomic_DNA"/>
</dbReference>
<feature type="compositionally biased region" description="Low complexity" evidence="3">
    <location>
        <begin position="11"/>
        <end position="26"/>
    </location>
</feature>
<dbReference type="PANTHER" id="PTHR43899">
    <property type="entry name" value="RH59310P"/>
    <property type="match status" value="1"/>
</dbReference>
<name>A0A830H7H6_9CHLO</name>
<dbReference type="GO" id="GO:0005783">
    <property type="term" value="C:endoplasmic reticulum"/>
    <property type="evidence" value="ECO:0007669"/>
    <property type="project" value="UniProtKB-SubCell"/>
</dbReference>
<dbReference type="Gene3D" id="3.40.50.720">
    <property type="entry name" value="NAD(P)-binding Rossmann-like Domain"/>
    <property type="match status" value="1"/>
</dbReference>
<comment type="subcellular location">
    <subcellularLocation>
        <location evidence="1">Endoplasmic reticulum</location>
    </subcellularLocation>
</comment>
<keyword evidence="4" id="KW-0472">Membrane</keyword>
<dbReference type="AlphaFoldDB" id="A0A830H7H6"/>
<feature type="transmembrane region" description="Helical" evidence="4">
    <location>
        <begin position="67"/>
        <end position="89"/>
    </location>
</feature>
<proteinExistence type="predicted"/>
<protein>
    <submittedName>
        <fullName evidence="5">KR domain-containing protein</fullName>
    </submittedName>
</protein>
<dbReference type="PANTHER" id="PTHR43899:SF4">
    <property type="entry name" value="17 BETA-HYDROXYSTEROID DEHYDROGENASE TYPE 3"/>
    <property type="match status" value="1"/>
</dbReference>
<dbReference type="SUPFAM" id="SSF51735">
    <property type="entry name" value="NAD(P)-binding Rossmann-fold domains"/>
    <property type="match status" value="1"/>
</dbReference>
<keyword evidence="6" id="KW-1185">Reference proteome</keyword>
<dbReference type="InterPro" id="IPR051019">
    <property type="entry name" value="VLCFA-Steroid_DH"/>
</dbReference>
<dbReference type="Pfam" id="PF00106">
    <property type="entry name" value="adh_short"/>
    <property type="match status" value="1"/>
</dbReference>
<dbReference type="PRINTS" id="PR00081">
    <property type="entry name" value="GDHRDH"/>
</dbReference>
<evidence type="ECO:0000313" key="6">
    <source>
        <dbReference type="Proteomes" id="UP000660262"/>
    </source>
</evidence>
<dbReference type="GO" id="GO:0016491">
    <property type="term" value="F:oxidoreductase activity"/>
    <property type="evidence" value="ECO:0007669"/>
    <property type="project" value="UniProtKB-KW"/>
</dbReference>
<evidence type="ECO:0000313" key="5">
    <source>
        <dbReference type="EMBL" id="GHP02628.1"/>
    </source>
</evidence>
<reference evidence="5" key="1">
    <citation type="submission" date="2020-10" db="EMBL/GenBank/DDBJ databases">
        <title>Unveiling of a novel bifunctional photoreceptor, Dualchrome1, isolated from a cosmopolitan green alga.</title>
        <authorList>
            <person name="Suzuki S."/>
            <person name="Kawachi M."/>
        </authorList>
    </citation>
    <scope>NUCLEOTIDE SEQUENCE</scope>
    <source>
        <strain evidence="5">NIES 2893</strain>
    </source>
</reference>
<evidence type="ECO:0000256" key="4">
    <source>
        <dbReference type="SAM" id="Phobius"/>
    </source>
</evidence>
<feature type="region of interest" description="Disordered" evidence="3">
    <location>
        <begin position="1"/>
        <end position="26"/>
    </location>
</feature>